<evidence type="ECO:0000313" key="3">
    <source>
        <dbReference type="Proteomes" id="UP001175000"/>
    </source>
</evidence>
<feature type="compositionally biased region" description="Basic and acidic residues" evidence="1">
    <location>
        <begin position="99"/>
        <end position="114"/>
    </location>
</feature>
<organism evidence="2 3">
    <name type="scientific">Immersiella caudata</name>
    <dbReference type="NCBI Taxonomy" id="314043"/>
    <lineage>
        <taxon>Eukaryota</taxon>
        <taxon>Fungi</taxon>
        <taxon>Dikarya</taxon>
        <taxon>Ascomycota</taxon>
        <taxon>Pezizomycotina</taxon>
        <taxon>Sordariomycetes</taxon>
        <taxon>Sordariomycetidae</taxon>
        <taxon>Sordariales</taxon>
        <taxon>Lasiosphaeriaceae</taxon>
        <taxon>Immersiella</taxon>
    </lineage>
</organism>
<proteinExistence type="predicted"/>
<protein>
    <submittedName>
        <fullName evidence="2">Uncharacterized protein</fullName>
    </submittedName>
</protein>
<name>A0AA39X557_9PEZI</name>
<evidence type="ECO:0000256" key="1">
    <source>
        <dbReference type="SAM" id="MobiDB-lite"/>
    </source>
</evidence>
<comment type="caution">
    <text evidence="2">The sequence shown here is derived from an EMBL/GenBank/DDBJ whole genome shotgun (WGS) entry which is preliminary data.</text>
</comment>
<keyword evidence="3" id="KW-1185">Reference proteome</keyword>
<accession>A0AA39X557</accession>
<evidence type="ECO:0000313" key="2">
    <source>
        <dbReference type="EMBL" id="KAK0627509.1"/>
    </source>
</evidence>
<feature type="region of interest" description="Disordered" evidence="1">
    <location>
        <begin position="99"/>
        <end position="130"/>
    </location>
</feature>
<dbReference type="EMBL" id="JAULSU010000002">
    <property type="protein sequence ID" value="KAK0627509.1"/>
    <property type="molecule type" value="Genomic_DNA"/>
</dbReference>
<gene>
    <name evidence="2" type="ORF">B0T14DRAFT_137871</name>
</gene>
<reference evidence="2" key="1">
    <citation type="submission" date="2023-06" db="EMBL/GenBank/DDBJ databases">
        <title>Genome-scale phylogeny and comparative genomics of the fungal order Sordariales.</title>
        <authorList>
            <consortium name="Lawrence Berkeley National Laboratory"/>
            <person name="Hensen N."/>
            <person name="Bonometti L."/>
            <person name="Westerberg I."/>
            <person name="Brannstrom I.O."/>
            <person name="Guillou S."/>
            <person name="Cros-Aarteil S."/>
            <person name="Calhoun S."/>
            <person name="Haridas S."/>
            <person name="Kuo A."/>
            <person name="Mondo S."/>
            <person name="Pangilinan J."/>
            <person name="Riley R."/>
            <person name="Labutti K."/>
            <person name="Andreopoulos B."/>
            <person name="Lipzen A."/>
            <person name="Chen C."/>
            <person name="Yanf M."/>
            <person name="Daum C."/>
            <person name="Ng V."/>
            <person name="Clum A."/>
            <person name="Steindorff A."/>
            <person name="Ohm R."/>
            <person name="Martin F."/>
            <person name="Silar P."/>
            <person name="Natvig D."/>
            <person name="Lalanne C."/>
            <person name="Gautier V."/>
            <person name="Ament-Velasquez S.L."/>
            <person name="Kruys A."/>
            <person name="Hutchinson M.I."/>
            <person name="Powell A.J."/>
            <person name="Barry K."/>
            <person name="Miller A.N."/>
            <person name="Grigoriev I.V."/>
            <person name="Debuchy R."/>
            <person name="Gladieux P."/>
            <person name="Thoren M.H."/>
            <person name="Johannesson H."/>
        </authorList>
    </citation>
    <scope>NUCLEOTIDE SEQUENCE</scope>
    <source>
        <strain evidence="2">CBS 606.72</strain>
    </source>
</reference>
<sequence>MRQRVRAHDANAEHWGLGLFPSSAFQMVGPCRPPMRPLWAWPTARALVAKQMRATRACCDLASIAALRDNLACRLCNLPLVLAPRRPGCLVTCFDRKPDRASRPTPARDQDAKRVGRPSPKQSDRLPARRIGQPREALWWKGGVKLFTEPHCPSNPILSLPACSPRVEQALWSGDARGKRPTNTIAIRAERAVEDVAKNEAAVRRYRHPERDVELHRAGR</sequence>
<dbReference type="Proteomes" id="UP001175000">
    <property type="component" value="Unassembled WGS sequence"/>
</dbReference>
<dbReference type="AlphaFoldDB" id="A0AA39X557"/>